<gene>
    <name evidence="2" type="ORF">PPG34_06365</name>
</gene>
<dbReference type="CDD" id="cd03801">
    <property type="entry name" value="GT4_PimA-like"/>
    <property type="match status" value="1"/>
</dbReference>
<sequence length="261" mass="30707">MLQENFKKLLFKSQVGKETLKSYGGITDPEIWNKTDVVYPAVREVEKSKIRFQDHQINILFVGEFLRKGGANTVDAFLKLAKEYSHIYLRVCSFEKFQTRNQALQNEYLEKIHNSDRITFGFVERETLMNEVMPNTDIYLCPTYQETWGYSIEEAMAYGIPVVATNHFAIPEMIEHGENGFLIETEQFDFIRDAKSYVIDEIPREFMEYMTDQVYMYTKQLIESISLRKKFGLHSLELVRTKFSMAARNAKMKEIYQKILC</sequence>
<dbReference type="PANTHER" id="PTHR12526">
    <property type="entry name" value="GLYCOSYLTRANSFERASE"/>
    <property type="match status" value="1"/>
</dbReference>
<feature type="domain" description="Glycosyl transferase family 1" evidence="1">
    <location>
        <begin position="43"/>
        <end position="198"/>
    </location>
</feature>
<evidence type="ECO:0000259" key="1">
    <source>
        <dbReference type="Pfam" id="PF00534"/>
    </source>
</evidence>
<keyword evidence="3" id="KW-1185">Reference proteome</keyword>
<evidence type="ECO:0000313" key="3">
    <source>
        <dbReference type="Proteomes" id="UP001250932"/>
    </source>
</evidence>
<organism evidence="2 3">
    <name type="scientific">Candidatus Nitronereus thalassa</name>
    <dbReference type="NCBI Taxonomy" id="3020898"/>
    <lineage>
        <taxon>Bacteria</taxon>
        <taxon>Pseudomonadati</taxon>
        <taxon>Nitrospirota</taxon>
        <taxon>Nitrospiria</taxon>
        <taxon>Nitrospirales</taxon>
        <taxon>Nitrospiraceae</taxon>
        <taxon>Candidatus Nitronereus</taxon>
    </lineage>
</organism>
<dbReference type="Gene3D" id="3.40.50.2000">
    <property type="entry name" value="Glycogen Phosphorylase B"/>
    <property type="match status" value="1"/>
</dbReference>
<evidence type="ECO:0000313" key="2">
    <source>
        <dbReference type="EMBL" id="MDT7041970.1"/>
    </source>
</evidence>
<dbReference type="Pfam" id="PF00534">
    <property type="entry name" value="Glycos_transf_1"/>
    <property type="match status" value="1"/>
</dbReference>
<protein>
    <submittedName>
        <fullName evidence="2">Glycosyltransferase family 4 protein</fullName>
    </submittedName>
</protein>
<name>A0ABU3K6E8_9BACT</name>
<accession>A0ABU3K6E8</accession>
<dbReference type="InterPro" id="IPR001296">
    <property type="entry name" value="Glyco_trans_1"/>
</dbReference>
<dbReference type="EMBL" id="JAQOUE010000001">
    <property type="protein sequence ID" value="MDT7041970.1"/>
    <property type="molecule type" value="Genomic_DNA"/>
</dbReference>
<reference evidence="2 3" key="1">
    <citation type="journal article" date="2023" name="ISME J.">
        <title>Cultivation and genomic characterization of novel and ubiquitous marine nitrite-oxidizing bacteria from the Nitrospirales.</title>
        <authorList>
            <person name="Mueller A.J."/>
            <person name="Daebeler A."/>
            <person name="Herbold C.W."/>
            <person name="Kirkegaard R.H."/>
            <person name="Daims H."/>
        </authorList>
    </citation>
    <scope>NUCLEOTIDE SEQUENCE [LARGE SCALE GENOMIC DNA]</scope>
    <source>
        <strain evidence="2 3">EB</strain>
    </source>
</reference>
<proteinExistence type="predicted"/>
<comment type="caution">
    <text evidence="2">The sequence shown here is derived from an EMBL/GenBank/DDBJ whole genome shotgun (WGS) entry which is preliminary data.</text>
</comment>
<dbReference type="SUPFAM" id="SSF53756">
    <property type="entry name" value="UDP-Glycosyltransferase/glycogen phosphorylase"/>
    <property type="match status" value="1"/>
</dbReference>
<dbReference type="Proteomes" id="UP001250932">
    <property type="component" value="Unassembled WGS sequence"/>
</dbReference>
<dbReference type="RefSeq" id="WP_313832318.1">
    <property type="nucleotide sequence ID" value="NZ_JAQOUE010000001.1"/>
</dbReference>